<dbReference type="RefSeq" id="WP_213127183.1">
    <property type="nucleotide sequence ID" value="NZ_JAGYPG010000006.1"/>
</dbReference>
<proteinExistence type="predicted"/>
<name>A0A942TJ05_9BACI</name>
<dbReference type="AlphaFoldDB" id="A0A942TJ05"/>
<keyword evidence="2" id="KW-1185">Reference proteome</keyword>
<sequence length="101" mass="11782">MTLQLELYNKSDNLESWLKEMKDYYQNIGMELEQTTDPEIGPLLIEQDEDHINMIWFLYESQPQAVSLLAGGKYADLDVMKQEGVYKIFQQMVSEVQKGSK</sequence>
<organism evidence="1 2">
    <name type="scientific">Lederbergia citri</name>
    <dbReference type="NCBI Taxonomy" id="2833580"/>
    <lineage>
        <taxon>Bacteria</taxon>
        <taxon>Bacillati</taxon>
        <taxon>Bacillota</taxon>
        <taxon>Bacilli</taxon>
        <taxon>Bacillales</taxon>
        <taxon>Bacillaceae</taxon>
        <taxon>Lederbergia</taxon>
    </lineage>
</organism>
<gene>
    <name evidence="1" type="ORF">KHA97_23220</name>
</gene>
<comment type="caution">
    <text evidence="1">The sequence shown here is derived from an EMBL/GenBank/DDBJ whole genome shotgun (WGS) entry which is preliminary data.</text>
</comment>
<evidence type="ECO:0000313" key="1">
    <source>
        <dbReference type="EMBL" id="MBS4197953.1"/>
    </source>
</evidence>
<accession>A0A942TJ05</accession>
<protein>
    <submittedName>
        <fullName evidence="1">Uncharacterized protein</fullName>
    </submittedName>
</protein>
<evidence type="ECO:0000313" key="2">
    <source>
        <dbReference type="Proteomes" id="UP000681414"/>
    </source>
</evidence>
<reference evidence="1 2" key="1">
    <citation type="submission" date="2021-05" db="EMBL/GenBank/DDBJ databases">
        <title>Novel Bacillus species.</title>
        <authorList>
            <person name="Liu G."/>
        </authorList>
    </citation>
    <scope>NUCLEOTIDE SEQUENCE [LARGE SCALE GENOMIC DNA]</scope>
    <source>
        <strain evidence="2">FJAT-49780</strain>
    </source>
</reference>
<dbReference type="Proteomes" id="UP000681414">
    <property type="component" value="Unassembled WGS sequence"/>
</dbReference>
<dbReference type="EMBL" id="JAGYPG010000006">
    <property type="protein sequence ID" value="MBS4197953.1"/>
    <property type="molecule type" value="Genomic_DNA"/>
</dbReference>